<evidence type="ECO:0000256" key="2">
    <source>
        <dbReference type="ARBA" id="ARBA00023157"/>
    </source>
</evidence>
<keyword evidence="2" id="KW-1015">Disulfide bond</keyword>
<comment type="function">
    <text evidence="4">Catalyzes the decarboxylation of the cysteine moiety of 4-phosphopantothenoylcysteine to form 4'-phosphopantotheine and this reaction forms part of the biosynthesis of coenzyme A.</text>
</comment>
<protein>
    <recommendedName>
        <fullName evidence="5">Phosphopantothenoylcysteine decarboxylase</fullName>
    </recommendedName>
    <alternativeName>
        <fullName evidence="6">CoaC</fullName>
    </alternativeName>
</protein>
<keyword evidence="1" id="KW-0173">Coenzyme A biosynthesis</keyword>
<keyword evidence="11" id="KW-1185">Reference proteome</keyword>
<dbReference type="FunFam" id="3.40.50.1950:FF:000004">
    <property type="entry name" value="Phosphopantothenoylcysteine decarboxylase"/>
    <property type="match status" value="1"/>
</dbReference>
<dbReference type="PROSITE" id="PS51808">
    <property type="entry name" value="CHCH"/>
    <property type="match status" value="1"/>
</dbReference>
<name>A0AAN9TJ17_9HEMI</name>
<proteinExistence type="inferred from homology"/>
<reference evidence="10 11" key="1">
    <citation type="submission" date="2024-03" db="EMBL/GenBank/DDBJ databases">
        <title>Adaptation during the transition from Ophiocordyceps entomopathogen to insect associate is accompanied by gene loss and intensified selection.</title>
        <authorList>
            <person name="Ward C.M."/>
            <person name="Onetto C.A."/>
            <person name="Borneman A.R."/>
        </authorList>
    </citation>
    <scope>NUCLEOTIDE SEQUENCE [LARGE SCALE GENOMIC DNA]</scope>
    <source>
        <strain evidence="10">AWRI1</strain>
        <tissue evidence="10">Single Adult Female</tissue>
    </source>
</reference>
<accession>A0AAN9TJ17</accession>
<dbReference type="InterPro" id="IPR010625">
    <property type="entry name" value="CHCH"/>
</dbReference>
<evidence type="ECO:0000259" key="9">
    <source>
        <dbReference type="Pfam" id="PF06747"/>
    </source>
</evidence>
<dbReference type="GO" id="GO:0010181">
    <property type="term" value="F:FMN binding"/>
    <property type="evidence" value="ECO:0007669"/>
    <property type="project" value="TreeGrafter"/>
</dbReference>
<dbReference type="Pfam" id="PF06747">
    <property type="entry name" value="CHCH"/>
    <property type="match status" value="1"/>
</dbReference>
<evidence type="ECO:0000256" key="7">
    <source>
        <dbReference type="SAM" id="MobiDB-lite"/>
    </source>
</evidence>
<dbReference type="Gene3D" id="3.40.50.1950">
    <property type="entry name" value="Flavin prenyltransferase-like"/>
    <property type="match status" value="1"/>
</dbReference>
<evidence type="ECO:0000256" key="5">
    <source>
        <dbReference type="ARBA" id="ARBA00070201"/>
    </source>
</evidence>
<evidence type="ECO:0000256" key="3">
    <source>
        <dbReference type="ARBA" id="ARBA00038350"/>
    </source>
</evidence>
<feature type="domain" description="CHCH" evidence="9">
    <location>
        <begin position="29"/>
        <end position="63"/>
    </location>
</feature>
<dbReference type="InterPro" id="IPR036551">
    <property type="entry name" value="Flavin_trans-like"/>
</dbReference>
<evidence type="ECO:0000256" key="4">
    <source>
        <dbReference type="ARBA" id="ARBA00056708"/>
    </source>
</evidence>
<dbReference type="PANTHER" id="PTHR14359">
    <property type="entry name" value="HOMO-OLIGOMERIC FLAVIN CONTAINING CYS DECARBOXYLASE FAMILY"/>
    <property type="match status" value="1"/>
</dbReference>
<dbReference type="EMBL" id="JBBCAQ010000023">
    <property type="protein sequence ID" value="KAK7588117.1"/>
    <property type="molecule type" value="Genomic_DNA"/>
</dbReference>
<evidence type="ECO:0000313" key="10">
    <source>
        <dbReference type="EMBL" id="KAK7588117.1"/>
    </source>
</evidence>
<comment type="similarity">
    <text evidence="3">Belongs to the HFCD (homooligomeric flavin containing Cys decarboxylase) superfamily.</text>
</comment>
<gene>
    <name evidence="10" type="ORF">V9T40_005362</name>
</gene>
<dbReference type="Proteomes" id="UP001367676">
    <property type="component" value="Unassembled WGS sequence"/>
</dbReference>
<feature type="compositionally biased region" description="Basic residues" evidence="7">
    <location>
        <begin position="1"/>
        <end position="11"/>
    </location>
</feature>
<dbReference type="PANTHER" id="PTHR14359:SF6">
    <property type="entry name" value="PHOSPHOPANTOTHENOYLCYSTEINE DECARBOXYLASE"/>
    <property type="match status" value="1"/>
</dbReference>
<dbReference type="GO" id="GO:0071513">
    <property type="term" value="C:phosphopantothenoylcysteine decarboxylase complex"/>
    <property type="evidence" value="ECO:0007669"/>
    <property type="project" value="TreeGrafter"/>
</dbReference>
<dbReference type="GO" id="GO:0004633">
    <property type="term" value="F:phosphopantothenoylcysteine decarboxylase activity"/>
    <property type="evidence" value="ECO:0007669"/>
    <property type="project" value="TreeGrafter"/>
</dbReference>
<comment type="caution">
    <text evidence="10">The sequence shown here is derived from an EMBL/GenBank/DDBJ whole genome shotgun (WGS) entry which is preliminary data.</text>
</comment>
<feature type="region of interest" description="Disordered" evidence="7">
    <location>
        <begin position="1"/>
        <end position="23"/>
    </location>
</feature>
<evidence type="ECO:0000259" key="8">
    <source>
        <dbReference type="Pfam" id="PF02441"/>
    </source>
</evidence>
<dbReference type="SUPFAM" id="SSF52507">
    <property type="entry name" value="Homo-oligomeric flavin-containing Cys decarboxylases, HFCD"/>
    <property type="match status" value="1"/>
</dbReference>
<evidence type="ECO:0000256" key="6">
    <source>
        <dbReference type="ARBA" id="ARBA00082063"/>
    </source>
</evidence>
<organism evidence="10 11">
    <name type="scientific">Parthenolecanium corni</name>
    <dbReference type="NCBI Taxonomy" id="536013"/>
    <lineage>
        <taxon>Eukaryota</taxon>
        <taxon>Metazoa</taxon>
        <taxon>Ecdysozoa</taxon>
        <taxon>Arthropoda</taxon>
        <taxon>Hexapoda</taxon>
        <taxon>Insecta</taxon>
        <taxon>Pterygota</taxon>
        <taxon>Neoptera</taxon>
        <taxon>Paraneoptera</taxon>
        <taxon>Hemiptera</taxon>
        <taxon>Sternorrhyncha</taxon>
        <taxon>Coccoidea</taxon>
        <taxon>Coccidae</taxon>
        <taxon>Parthenolecanium</taxon>
    </lineage>
</organism>
<evidence type="ECO:0000256" key="1">
    <source>
        <dbReference type="ARBA" id="ARBA00022993"/>
    </source>
</evidence>
<dbReference type="InterPro" id="IPR003382">
    <property type="entry name" value="Flavoprotein"/>
</dbReference>
<evidence type="ECO:0000313" key="11">
    <source>
        <dbReference type="Proteomes" id="UP001367676"/>
    </source>
</evidence>
<dbReference type="Pfam" id="PF02441">
    <property type="entry name" value="Flavoprotein"/>
    <property type="match status" value="1"/>
</dbReference>
<dbReference type="AlphaFoldDB" id="A0AAN9TJ17"/>
<dbReference type="GO" id="GO:0015937">
    <property type="term" value="P:coenzyme A biosynthetic process"/>
    <property type="evidence" value="ECO:0007669"/>
    <property type="project" value="UniProtKB-KW"/>
</dbReference>
<sequence>MSGSHLNKKLARPTPPDRGSFPLDHENVCRQRMLDYMLCLRDNSHDNSKCRNEAKEYLACRMNNDLMAKEECMSGESKKILLCCTGSVATIKVVNIIENLKLIANVQINVVFTKSAFHFCDASKLKELAIPLYGDEDEWSAWKIRGDPVLHIELGKWADIILIAPLDANTLAKISQGLCDNLLTCIVRAWDFSKPLIFCPAMNTKMWDHPITSVQVSQLKSWGFVEIPCISKKLMCNDVGFGAMAEPEDIAKIVRNYL</sequence>
<feature type="domain" description="Flavoprotein" evidence="8">
    <location>
        <begin position="78"/>
        <end position="255"/>
    </location>
</feature>